<dbReference type="Proteomes" id="UP000729402">
    <property type="component" value="Unassembled WGS sequence"/>
</dbReference>
<reference evidence="2" key="2">
    <citation type="submission" date="2021-02" db="EMBL/GenBank/DDBJ databases">
        <authorList>
            <person name="Kimball J.A."/>
            <person name="Haas M.W."/>
            <person name="Macchietto M."/>
            <person name="Kono T."/>
            <person name="Duquette J."/>
            <person name="Shao M."/>
        </authorList>
    </citation>
    <scope>NUCLEOTIDE SEQUENCE</scope>
    <source>
        <tissue evidence="2">Fresh leaf tissue</tissue>
    </source>
</reference>
<organism evidence="2 3">
    <name type="scientific">Zizania palustris</name>
    <name type="common">Northern wild rice</name>
    <dbReference type="NCBI Taxonomy" id="103762"/>
    <lineage>
        <taxon>Eukaryota</taxon>
        <taxon>Viridiplantae</taxon>
        <taxon>Streptophyta</taxon>
        <taxon>Embryophyta</taxon>
        <taxon>Tracheophyta</taxon>
        <taxon>Spermatophyta</taxon>
        <taxon>Magnoliopsida</taxon>
        <taxon>Liliopsida</taxon>
        <taxon>Poales</taxon>
        <taxon>Poaceae</taxon>
        <taxon>BOP clade</taxon>
        <taxon>Oryzoideae</taxon>
        <taxon>Oryzeae</taxon>
        <taxon>Zizaniinae</taxon>
        <taxon>Zizania</taxon>
    </lineage>
</organism>
<dbReference type="EMBL" id="JAAALK010000283">
    <property type="protein sequence ID" value="KAG8076245.1"/>
    <property type="molecule type" value="Genomic_DNA"/>
</dbReference>
<dbReference type="AlphaFoldDB" id="A0A8J5VQB4"/>
<protein>
    <submittedName>
        <fullName evidence="2">Uncharacterized protein</fullName>
    </submittedName>
</protein>
<evidence type="ECO:0000313" key="2">
    <source>
        <dbReference type="EMBL" id="KAG8076245.1"/>
    </source>
</evidence>
<evidence type="ECO:0000256" key="1">
    <source>
        <dbReference type="SAM" id="MobiDB-lite"/>
    </source>
</evidence>
<comment type="caution">
    <text evidence="2">The sequence shown here is derived from an EMBL/GenBank/DDBJ whole genome shotgun (WGS) entry which is preliminary data.</text>
</comment>
<name>A0A8J5VQB4_ZIZPA</name>
<accession>A0A8J5VQB4</accession>
<sequence length="137" mass="13685">MDMVEISGKESGGGGGGVGRGVNLHGGVEAECCGGACGDSRLVHGRGRSSREKDGPGYGGGEAEEDEDEHVVGERTETVPSADSVVILGGGELGGSLSVAGISVRGPSGEHAIAVDVVHDDERWVSSSLRDGQTGGR</sequence>
<feature type="compositionally biased region" description="Gly residues" evidence="1">
    <location>
        <begin position="10"/>
        <end position="20"/>
    </location>
</feature>
<feature type="region of interest" description="Disordered" evidence="1">
    <location>
        <begin position="38"/>
        <end position="81"/>
    </location>
</feature>
<keyword evidence="3" id="KW-1185">Reference proteome</keyword>
<reference evidence="2" key="1">
    <citation type="journal article" date="2021" name="bioRxiv">
        <title>Whole Genome Assembly and Annotation of Northern Wild Rice, Zizania palustris L., Supports a Whole Genome Duplication in the Zizania Genus.</title>
        <authorList>
            <person name="Haas M."/>
            <person name="Kono T."/>
            <person name="Macchietto M."/>
            <person name="Millas R."/>
            <person name="McGilp L."/>
            <person name="Shao M."/>
            <person name="Duquette J."/>
            <person name="Hirsch C.N."/>
            <person name="Kimball J."/>
        </authorList>
    </citation>
    <scope>NUCLEOTIDE SEQUENCE</scope>
    <source>
        <tissue evidence="2">Fresh leaf tissue</tissue>
    </source>
</reference>
<evidence type="ECO:0000313" key="3">
    <source>
        <dbReference type="Proteomes" id="UP000729402"/>
    </source>
</evidence>
<gene>
    <name evidence="2" type="ORF">GUJ93_ZPchr0006g41063</name>
</gene>
<feature type="region of interest" description="Disordered" evidence="1">
    <location>
        <begin position="1"/>
        <end position="21"/>
    </location>
</feature>
<proteinExistence type="predicted"/>